<sequence length="373" mass="40572">MGLRVWMIAVVSTLLFAVTAQSHEIDPTVTDVILDDGRVTLQVTLNLEAFVAGIDLETIENTDASENSADYDALRVLPPEDIRAEFMAYWSQMQSRLIVMSEGQMLQFELQSVEIPPVGNAELPRQSIVTMAADHPTNAPVQVGWDRSLGSMILRQIGPDEDAFTGYLAPGQLSPPLSRNQAAAENGWQTFMRYIPVGFDHIVPKGLDHILFVLGLFFLTARLGGLLWQVSAFTLAHTVTLALGVTGLVNVPAEIVEPLIAASIVYVAVENLFTDGLKPWRPVVIFGFGLLHGLGFASVLGQFGLPDGQLIAALIGFNVGVELGQLAVIAVAFLAVGLWFRNKPWYKPYIAKPASCLIAAVGAFWFIERVFLA</sequence>
<feature type="signal peptide" evidence="2">
    <location>
        <begin position="1"/>
        <end position="22"/>
    </location>
</feature>
<proteinExistence type="predicted"/>
<feature type="chain" id="PRO_5045697029" evidence="2">
    <location>
        <begin position="23"/>
        <end position="373"/>
    </location>
</feature>
<keyword evidence="1" id="KW-0812">Transmembrane</keyword>
<feature type="transmembrane region" description="Helical" evidence="1">
    <location>
        <begin position="349"/>
        <end position="367"/>
    </location>
</feature>
<dbReference type="InterPro" id="IPR032809">
    <property type="entry name" value="Put_HupE_UreJ"/>
</dbReference>
<reference evidence="3 4" key="1">
    <citation type="submission" date="2020-06" db="EMBL/GenBank/DDBJ databases">
        <title>Sulfitobacter algicola sp. nov., isolated from green algae.</title>
        <authorList>
            <person name="Wang C."/>
        </authorList>
    </citation>
    <scope>NUCLEOTIDE SEQUENCE [LARGE SCALE GENOMIC DNA]</scope>
    <source>
        <strain evidence="3 4">1151</strain>
    </source>
</reference>
<keyword evidence="1" id="KW-0472">Membrane</keyword>
<evidence type="ECO:0000313" key="4">
    <source>
        <dbReference type="Proteomes" id="UP000777935"/>
    </source>
</evidence>
<feature type="transmembrane region" description="Helical" evidence="1">
    <location>
        <begin position="255"/>
        <end position="273"/>
    </location>
</feature>
<dbReference type="EMBL" id="JABUFE010000005">
    <property type="protein sequence ID" value="NSX55128.1"/>
    <property type="molecule type" value="Genomic_DNA"/>
</dbReference>
<keyword evidence="4" id="KW-1185">Reference proteome</keyword>
<accession>A0ABX2IQH9</accession>
<keyword evidence="1" id="KW-1133">Transmembrane helix</keyword>
<dbReference type="Proteomes" id="UP000777935">
    <property type="component" value="Unassembled WGS sequence"/>
</dbReference>
<keyword evidence="2" id="KW-0732">Signal</keyword>
<evidence type="ECO:0000313" key="3">
    <source>
        <dbReference type="EMBL" id="NSX55128.1"/>
    </source>
</evidence>
<evidence type="ECO:0000256" key="1">
    <source>
        <dbReference type="SAM" id="Phobius"/>
    </source>
</evidence>
<gene>
    <name evidence="3" type="ORF">HRQ87_09970</name>
</gene>
<comment type="caution">
    <text evidence="3">The sequence shown here is derived from an EMBL/GenBank/DDBJ whole genome shotgun (WGS) entry which is preliminary data.</text>
</comment>
<name>A0ABX2IQH9_9RHOB</name>
<evidence type="ECO:0000256" key="2">
    <source>
        <dbReference type="SAM" id="SignalP"/>
    </source>
</evidence>
<dbReference type="Pfam" id="PF13795">
    <property type="entry name" value="HupE_UreJ_2"/>
    <property type="match status" value="1"/>
</dbReference>
<organism evidence="3 4">
    <name type="scientific">Parasulfitobacter algicola</name>
    <dbReference type="NCBI Taxonomy" id="2614809"/>
    <lineage>
        <taxon>Bacteria</taxon>
        <taxon>Pseudomonadati</taxon>
        <taxon>Pseudomonadota</taxon>
        <taxon>Alphaproteobacteria</taxon>
        <taxon>Rhodobacterales</taxon>
        <taxon>Roseobacteraceae</taxon>
        <taxon>Parasulfitobacter</taxon>
    </lineage>
</organism>
<feature type="transmembrane region" description="Helical" evidence="1">
    <location>
        <begin position="285"/>
        <end position="305"/>
    </location>
</feature>
<protein>
    <submittedName>
        <fullName evidence="3">HupE/UreJ family protein</fullName>
    </submittedName>
</protein>
<feature type="transmembrane region" description="Helical" evidence="1">
    <location>
        <begin position="311"/>
        <end position="340"/>
    </location>
</feature>